<dbReference type="RefSeq" id="XP_017556392.1">
    <property type="nucleotide sequence ID" value="XM_017700903.2"/>
</dbReference>
<dbReference type="SMART" id="SM00110">
    <property type="entry name" value="C1Q"/>
    <property type="match status" value="1"/>
</dbReference>
<evidence type="ECO:0000256" key="4">
    <source>
        <dbReference type="SAM" id="Coils"/>
    </source>
</evidence>
<sequence>MNEALVLVFLCGWLTPACANDQGFSNDTEVDFQKQMARSVCPLDLCASLLREEGATREKLETMETQLHLIMSRLKASEDEIEVLKREDKGVPRVAFSAALGGHDNIGPFNTDKILVYRKVFTNLGNAYNPSTGIFTAPVRGVYYFSFFYHGGTDHGTALSMFMNGQRLATASHRQPAGYAANGSNGVITVVESGAHIYVTLIGGTWVWDGDNIDTTFNGFLLNTL</sequence>
<dbReference type="SUPFAM" id="SSF49842">
    <property type="entry name" value="TNF-like"/>
    <property type="match status" value="1"/>
</dbReference>
<dbReference type="Gene3D" id="2.60.120.40">
    <property type="match status" value="1"/>
</dbReference>
<feature type="coiled-coil region" evidence="4">
    <location>
        <begin position="60"/>
        <end position="87"/>
    </location>
</feature>
<keyword evidence="2" id="KW-0964">Secreted</keyword>
<dbReference type="Pfam" id="PF00386">
    <property type="entry name" value="C1q"/>
    <property type="match status" value="1"/>
</dbReference>
<dbReference type="GO" id="GO:0005576">
    <property type="term" value="C:extracellular region"/>
    <property type="evidence" value="ECO:0007669"/>
    <property type="project" value="UniProtKB-SubCell"/>
</dbReference>
<evidence type="ECO:0000313" key="8">
    <source>
        <dbReference type="Proteomes" id="UP001501920"/>
    </source>
</evidence>
<evidence type="ECO:0000313" key="7">
    <source>
        <dbReference type="Ensembl" id="ENSPNAP00000025479.1"/>
    </source>
</evidence>
<feature type="domain" description="C1q" evidence="6">
    <location>
        <begin position="89"/>
        <end position="225"/>
    </location>
</feature>
<feature type="signal peptide" evidence="5">
    <location>
        <begin position="1"/>
        <end position="19"/>
    </location>
</feature>
<evidence type="ECO:0000256" key="3">
    <source>
        <dbReference type="ARBA" id="ARBA00022729"/>
    </source>
</evidence>
<comment type="subcellular location">
    <subcellularLocation>
        <location evidence="1">Secreted</location>
    </subcellularLocation>
</comment>
<dbReference type="GeneID" id="108429264"/>
<protein>
    <recommendedName>
        <fullName evidence="6">C1q domain-containing protein</fullName>
    </recommendedName>
</protein>
<reference evidence="7" key="3">
    <citation type="submission" date="2025-09" db="UniProtKB">
        <authorList>
            <consortium name="Ensembl"/>
        </authorList>
    </citation>
    <scope>IDENTIFICATION</scope>
</reference>
<keyword evidence="3 5" id="KW-0732">Signal</keyword>
<dbReference type="Ensembl" id="ENSPNAT00000007516.2">
    <property type="protein sequence ID" value="ENSPNAP00000025479.1"/>
    <property type="gene ID" value="ENSPNAG00000010584.2"/>
</dbReference>
<reference evidence="7 8" key="1">
    <citation type="submission" date="2020-10" db="EMBL/GenBank/DDBJ databases">
        <title>Pygocentrus nattereri (red-bellied piranha) genome, fPygNat1, primary haplotype.</title>
        <authorList>
            <person name="Myers G."/>
            <person name="Meyer A."/>
            <person name="Karagic N."/>
            <person name="Pippel M."/>
            <person name="Winkler S."/>
            <person name="Tracey A."/>
            <person name="Wood J."/>
            <person name="Formenti G."/>
            <person name="Howe K."/>
            <person name="Fedrigo O."/>
            <person name="Jarvis E.D."/>
        </authorList>
    </citation>
    <scope>NUCLEOTIDE SEQUENCE [LARGE SCALE GENOMIC DNA]</scope>
</reference>
<dbReference type="InterPro" id="IPR001073">
    <property type="entry name" value="C1q_dom"/>
</dbReference>
<dbReference type="Proteomes" id="UP001501920">
    <property type="component" value="Chromosome 22"/>
</dbReference>
<dbReference type="PANTHER" id="PTHR22923:SF102">
    <property type="entry name" value="CEREBELLIN 13-RELATED"/>
    <property type="match status" value="1"/>
</dbReference>
<dbReference type="OrthoDB" id="6154955at2759"/>
<organism evidence="7 8">
    <name type="scientific">Pygocentrus nattereri</name>
    <name type="common">Red-bellied piranha</name>
    <dbReference type="NCBI Taxonomy" id="42514"/>
    <lineage>
        <taxon>Eukaryota</taxon>
        <taxon>Metazoa</taxon>
        <taxon>Chordata</taxon>
        <taxon>Craniata</taxon>
        <taxon>Vertebrata</taxon>
        <taxon>Euteleostomi</taxon>
        <taxon>Actinopterygii</taxon>
        <taxon>Neopterygii</taxon>
        <taxon>Teleostei</taxon>
        <taxon>Ostariophysi</taxon>
        <taxon>Characiformes</taxon>
        <taxon>Characoidei</taxon>
        <taxon>Pygocentrus</taxon>
    </lineage>
</organism>
<dbReference type="PRINTS" id="PR00007">
    <property type="entry name" value="COMPLEMNTC1Q"/>
</dbReference>
<dbReference type="InterPro" id="IPR008983">
    <property type="entry name" value="Tumour_necrosis_fac-like_dom"/>
</dbReference>
<keyword evidence="4" id="KW-0175">Coiled coil</keyword>
<dbReference type="InterPro" id="IPR050822">
    <property type="entry name" value="Cerebellin_Synaptic_Org"/>
</dbReference>
<evidence type="ECO:0000256" key="2">
    <source>
        <dbReference type="ARBA" id="ARBA00022525"/>
    </source>
</evidence>
<dbReference type="PANTHER" id="PTHR22923">
    <property type="entry name" value="CEREBELLIN-RELATED"/>
    <property type="match status" value="1"/>
</dbReference>
<name>A0A3B4DR93_PYGNA</name>
<evidence type="ECO:0000256" key="5">
    <source>
        <dbReference type="SAM" id="SignalP"/>
    </source>
</evidence>
<dbReference type="OMA" id="TPACAND"/>
<evidence type="ECO:0000256" key="1">
    <source>
        <dbReference type="ARBA" id="ARBA00004613"/>
    </source>
</evidence>
<keyword evidence="8" id="KW-1185">Reference proteome</keyword>
<evidence type="ECO:0000259" key="6">
    <source>
        <dbReference type="PROSITE" id="PS50871"/>
    </source>
</evidence>
<dbReference type="AlphaFoldDB" id="A0A3B4DR93"/>
<dbReference type="GeneTree" id="ENSGT00940000163520"/>
<proteinExistence type="predicted"/>
<dbReference type="PROSITE" id="PS50871">
    <property type="entry name" value="C1Q"/>
    <property type="match status" value="1"/>
</dbReference>
<feature type="chain" id="PRO_5017486520" description="C1q domain-containing protein" evidence="5">
    <location>
        <begin position="20"/>
        <end position="225"/>
    </location>
</feature>
<accession>A0A3B4DR93</accession>
<reference evidence="7" key="2">
    <citation type="submission" date="2025-08" db="UniProtKB">
        <authorList>
            <consortium name="Ensembl"/>
        </authorList>
    </citation>
    <scope>IDENTIFICATION</scope>
</reference>